<keyword evidence="2" id="KW-1133">Transmembrane helix</keyword>
<evidence type="ECO:0000256" key="1">
    <source>
        <dbReference type="SAM" id="MobiDB-lite"/>
    </source>
</evidence>
<dbReference type="Proteomes" id="UP001316184">
    <property type="component" value="Chromosome"/>
</dbReference>
<dbReference type="InterPro" id="IPR050879">
    <property type="entry name" value="Acyltransferase_3"/>
</dbReference>
<evidence type="ECO:0000256" key="2">
    <source>
        <dbReference type="SAM" id="Phobius"/>
    </source>
</evidence>
<organism evidence="4 5">
    <name type="scientific">Aeromicrobium wangtongii</name>
    <dbReference type="NCBI Taxonomy" id="2969247"/>
    <lineage>
        <taxon>Bacteria</taxon>
        <taxon>Bacillati</taxon>
        <taxon>Actinomycetota</taxon>
        <taxon>Actinomycetes</taxon>
        <taxon>Propionibacteriales</taxon>
        <taxon>Nocardioidaceae</taxon>
        <taxon>Aeromicrobium</taxon>
    </lineage>
</organism>
<feature type="transmembrane region" description="Helical" evidence="2">
    <location>
        <begin position="250"/>
        <end position="271"/>
    </location>
</feature>
<keyword evidence="2" id="KW-0812">Transmembrane</keyword>
<protein>
    <submittedName>
        <fullName evidence="4">Acyltransferase</fullName>
    </submittedName>
</protein>
<dbReference type="EMBL" id="CP102173">
    <property type="protein sequence ID" value="UUP15112.1"/>
    <property type="molecule type" value="Genomic_DNA"/>
</dbReference>
<feature type="transmembrane region" description="Helical" evidence="2">
    <location>
        <begin position="346"/>
        <end position="367"/>
    </location>
</feature>
<dbReference type="PANTHER" id="PTHR23028:SF53">
    <property type="entry name" value="ACYL_TRANSF_3 DOMAIN-CONTAINING PROTEIN"/>
    <property type="match status" value="1"/>
</dbReference>
<keyword evidence="4" id="KW-0808">Transferase</keyword>
<name>A0ABY5MBA8_9ACTN</name>
<feature type="transmembrane region" description="Helical" evidence="2">
    <location>
        <begin position="94"/>
        <end position="113"/>
    </location>
</feature>
<proteinExistence type="predicted"/>
<keyword evidence="5" id="KW-1185">Reference proteome</keyword>
<dbReference type="RefSeq" id="WP_232399164.1">
    <property type="nucleotide sequence ID" value="NZ_CP102173.1"/>
</dbReference>
<feature type="transmembrane region" description="Helical" evidence="2">
    <location>
        <begin position="53"/>
        <end position="73"/>
    </location>
</feature>
<accession>A0ABY5MBA8</accession>
<dbReference type="InterPro" id="IPR002656">
    <property type="entry name" value="Acyl_transf_3_dom"/>
</dbReference>
<feature type="region of interest" description="Disordered" evidence="1">
    <location>
        <begin position="381"/>
        <end position="403"/>
    </location>
</feature>
<dbReference type="Pfam" id="PF01757">
    <property type="entry name" value="Acyl_transf_3"/>
    <property type="match status" value="1"/>
</dbReference>
<keyword evidence="2" id="KW-0472">Membrane</keyword>
<feature type="domain" description="Acyltransferase 3" evidence="3">
    <location>
        <begin position="12"/>
        <end position="363"/>
    </location>
</feature>
<reference evidence="4 5" key="1">
    <citation type="submission" date="2022-08" db="EMBL/GenBank/DDBJ databases">
        <title>novel species in genus Aeromicrobium.</title>
        <authorList>
            <person name="Ye L."/>
        </authorList>
    </citation>
    <scope>NUCLEOTIDE SEQUENCE [LARGE SCALE GENOMIC DNA]</scope>
    <source>
        <strain evidence="5">zg-Y1379</strain>
    </source>
</reference>
<feature type="transmembrane region" description="Helical" evidence="2">
    <location>
        <begin position="185"/>
        <end position="203"/>
    </location>
</feature>
<dbReference type="PANTHER" id="PTHR23028">
    <property type="entry name" value="ACETYLTRANSFERASE"/>
    <property type="match status" value="1"/>
</dbReference>
<feature type="transmembrane region" description="Helical" evidence="2">
    <location>
        <begin position="322"/>
        <end position="340"/>
    </location>
</feature>
<keyword evidence="4" id="KW-0012">Acyltransferase</keyword>
<dbReference type="GO" id="GO:0016746">
    <property type="term" value="F:acyltransferase activity"/>
    <property type="evidence" value="ECO:0007669"/>
    <property type="project" value="UniProtKB-KW"/>
</dbReference>
<evidence type="ECO:0000313" key="4">
    <source>
        <dbReference type="EMBL" id="UUP15112.1"/>
    </source>
</evidence>
<evidence type="ECO:0000259" key="3">
    <source>
        <dbReference type="Pfam" id="PF01757"/>
    </source>
</evidence>
<evidence type="ECO:0000313" key="5">
    <source>
        <dbReference type="Proteomes" id="UP001316184"/>
    </source>
</evidence>
<sequence>MSSHPPGPRHVAALDGVRALAAVAVLLTHVGFLTGEVSPSMTGALVARMDVGVALFFALSGFLMLRPWIATAIGDRDRVPGLGSYAVKRATRILPAYWIAAAVVLLLEAGRVYRSTLSSPLRVDLPSVLEHVFVLQGYTGSYFSTFSQTWSLTTELTFYAAVPVLGVALVRACRRSEDRQDRLRTVRRACLAFVVLGVAVTAFTATDLPGSSEALARSVLGHAGWFAAGAWVCARTMDPPVSGRSSEERLGLAAVLLVVAATPLAGELLFSHGSAVQAGLRELLYTLIAGLVVSAACRPATSSPALQVLSSPAVVWVGERSYALFLWHLPIAFVLLTLLGHDLFEGSFVVITVLTLACSLVVADLSWRLVERPLMAANVRRDQRRREQRDEQQSARLGDDGHQ</sequence>
<feature type="transmembrane region" description="Helical" evidence="2">
    <location>
        <begin position="156"/>
        <end position="173"/>
    </location>
</feature>
<gene>
    <name evidence="4" type="ORF">NQV15_07315</name>
</gene>